<dbReference type="Proteomes" id="UP001331761">
    <property type="component" value="Unassembled WGS sequence"/>
</dbReference>
<name>A0AAN8ITE4_TRICO</name>
<dbReference type="InterPro" id="IPR014044">
    <property type="entry name" value="CAP_dom"/>
</dbReference>
<feature type="compositionally biased region" description="Polar residues" evidence="1">
    <location>
        <begin position="93"/>
        <end position="135"/>
    </location>
</feature>
<feature type="signal peptide" evidence="2">
    <location>
        <begin position="1"/>
        <end position="21"/>
    </location>
</feature>
<dbReference type="SMART" id="SM00198">
    <property type="entry name" value="SCP"/>
    <property type="match status" value="1"/>
</dbReference>
<dbReference type="Pfam" id="PF00188">
    <property type="entry name" value="CAP"/>
    <property type="match status" value="1"/>
</dbReference>
<dbReference type="Gene3D" id="3.40.33.10">
    <property type="entry name" value="CAP"/>
    <property type="match status" value="1"/>
</dbReference>
<dbReference type="EMBL" id="WIXE01006925">
    <property type="protein sequence ID" value="KAK5980852.1"/>
    <property type="molecule type" value="Genomic_DNA"/>
</dbReference>
<protein>
    <submittedName>
        <fullName evidence="4">SCP domain-containing protein</fullName>
    </submittedName>
</protein>
<feature type="chain" id="PRO_5042836861" evidence="2">
    <location>
        <begin position="22"/>
        <end position="338"/>
    </location>
</feature>
<dbReference type="InterPro" id="IPR001283">
    <property type="entry name" value="CRISP-related"/>
</dbReference>
<sequence length="338" mass="35611">MLSKALLLLLLCLVLVPTSEQDTAADSAADTSSSGDADSTPGDVTQPAPGDVTEPTPGDVTEPAPSDVTESTPGDVTEPGPGNVTEPAPGNVTEPTPSDVTSTTTEMPSDSTTEPSGMESTTAEGLTAGSTVNPAINRICPSNQLMNDRIRNNALRAHNYRRSRLAQGLVINKAGKTLPMASNMHRLAYNCSLEESAMAAASSCSSGDDLGLPPDIQENAHAVLKNAAQYRKDALIKAVKAWWSQIRKTGGIGRGVTFTSFNRNTRTEWFTRMAWATTKFFGCGVADCGNKWFAVCHYSPGGNIEGSHIYEKGTPCSACNQSANWCEAELCSFATPAS</sequence>
<feature type="domain" description="SCP" evidence="3">
    <location>
        <begin position="149"/>
        <end position="306"/>
    </location>
</feature>
<dbReference type="SUPFAM" id="SSF55797">
    <property type="entry name" value="PR-1-like"/>
    <property type="match status" value="1"/>
</dbReference>
<dbReference type="PRINTS" id="PR00837">
    <property type="entry name" value="V5TPXLIKE"/>
</dbReference>
<evidence type="ECO:0000256" key="2">
    <source>
        <dbReference type="SAM" id="SignalP"/>
    </source>
</evidence>
<keyword evidence="2" id="KW-0732">Signal</keyword>
<evidence type="ECO:0000256" key="1">
    <source>
        <dbReference type="SAM" id="MobiDB-lite"/>
    </source>
</evidence>
<evidence type="ECO:0000259" key="3">
    <source>
        <dbReference type="SMART" id="SM00198"/>
    </source>
</evidence>
<keyword evidence="5" id="KW-1185">Reference proteome</keyword>
<dbReference type="InterPro" id="IPR035940">
    <property type="entry name" value="CAP_sf"/>
</dbReference>
<accession>A0AAN8ITE4</accession>
<reference evidence="4 5" key="1">
    <citation type="submission" date="2019-10" db="EMBL/GenBank/DDBJ databases">
        <title>Assembly and Annotation for the nematode Trichostrongylus colubriformis.</title>
        <authorList>
            <person name="Martin J."/>
        </authorList>
    </citation>
    <scope>NUCLEOTIDE SEQUENCE [LARGE SCALE GENOMIC DNA]</scope>
    <source>
        <strain evidence="4">G859</strain>
        <tissue evidence="4">Whole worm</tissue>
    </source>
</reference>
<comment type="caution">
    <text evidence="4">The sequence shown here is derived from an EMBL/GenBank/DDBJ whole genome shotgun (WGS) entry which is preliminary data.</text>
</comment>
<dbReference type="CDD" id="cd05380">
    <property type="entry name" value="CAP_euk"/>
    <property type="match status" value="1"/>
</dbReference>
<evidence type="ECO:0000313" key="5">
    <source>
        <dbReference type="Proteomes" id="UP001331761"/>
    </source>
</evidence>
<gene>
    <name evidence="4" type="ORF">GCK32_004827</name>
</gene>
<dbReference type="PANTHER" id="PTHR10334">
    <property type="entry name" value="CYSTEINE-RICH SECRETORY PROTEIN-RELATED"/>
    <property type="match status" value="1"/>
</dbReference>
<dbReference type="AlphaFoldDB" id="A0AAN8ITE4"/>
<feature type="compositionally biased region" description="Low complexity" evidence="1">
    <location>
        <begin position="21"/>
        <end position="40"/>
    </location>
</feature>
<organism evidence="4 5">
    <name type="scientific">Trichostrongylus colubriformis</name>
    <name type="common">Black scour worm</name>
    <dbReference type="NCBI Taxonomy" id="6319"/>
    <lineage>
        <taxon>Eukaryota</taxon>
        <taxon>Metazoa</taxon>
        <taxon>Ecdysozoa</taxon>
        <taxon>Nematoda</taxon>
        <taxon>Chromadorea</taxon>
        <taxon>Rhabditida</taxon>
        <taxon>Rhabditina</taxon>
        <taxon>Rhabditomorpha</taxon>
        <taxon>Strongyloidea</taxon>
        <taxon>Trichostrongylidae</taxon>
        <taxon>Trichostrongylus</taxon>
    </lineage>
</organism>
<evidence type="ECO:0000313" key="4">
    <source>
        <dbReference type="EMBL" id="KAK5980852.1"/>
    </source>
</evidence>
<feature type="region of interest" description="Disordered" evidence="1">
    <location>
        <begin position="21"/>
        <end position="135"/>
    </location>
</feature>
<proteinExistence type="predicted"/>